<dbReference type="PANTHER" id="PTHR14534">
    <property type="entry name" value="VACUOLAR IMPORT AND DEGRADATION PROTEIN 24"/>
    <property type="match status" value="1"/>
</dbReference>
<dbReference type="GO" id="GO:0034657">
    <property type="term" value="C:GID complex"/>
    <property type="evidence" value="ECO:0007669"/>
    <property type="project" value="TreeGrafter"/>
</dbReference>
<dbReference type="Proteomes" id="UP001056384">
    <property type="component" value="Chromosome 1"/>
</dbReference>
<proteinExistence type="inferred from homology"/>
<gene>
    <name evidence="3" type="ORF">Slin15195_G012320</name>
</gene>
<organism evidence="3 4">
    <name type="scientific">Septoria linicola</name>
    <dbReference type="NCBI Taxonomy" id="215465"/>
    <lineage>
        <taxon>Eukaryota</taxon>
        <taxon>Fungi</taxon>
        <taxon>Dikarya</taxon>
        <taxon>Ascomycota</taxon>
        <taxon>Pezizomycotina</taxon>
        <taxon>Dothideomycetes</taxon>
        <taxon>Dothideomycetidae</taxon>
        <taxon>Mycosphaerellales</taxon>
        <taxon>Mycosphaerellaceae</taxon>
        <taxon>Septoria</taxon>
    </lineage>
</organism>
<sequence>MPTPSDDHLALPLNTATAEIETVRPGCPPEDRRDQHSARDELVEPSSTSGGADGASDHDQEVTEPMQMPTPDSDGPESDAPDDTIGSRGASRTCSKGEPAASAGAVLDASSSPVAGSQSPQSESDVKAAQLAQSLSNTAISPARDDPPTPLYLQYPELDRCRQLTPSSTTSFLRPGSKFRGTQQSDRQVYDVQVELKDVDVAESTLCGYLRIQGLTDDHPTLTTFFEGEIIGPKYLFQTSHLSWGSTPKVDLQHWARFPAWRPLAKAAKQDPTFTLNRSSDREHMFMRWKEYFLVPDHRVKTITGASFEGFYYICFNQATGAVSGIYFHAKSEKYQQLELRHVEDRGCLSAVEFR</sequence>
<feature type="compositionally biased region" description="Polar residues" evidence="2">
    <location>
        <begin position="109"/>
        <end position="123"/>
    </location>
</feature>
<feature type="region of interest" description="Disordered" evidence="2">
    <location>
        <begin position="1"/>
        <end position="130"/>
    </location>
</feature>
<name>A0A9Q9EG42_9PEZI</name>
<feature type="region of interest" description="Disordered" evidence="2">
    <location>
        <begin position="166"/>
        <end position="185"/>
    </location>
</feature>
<feature type="compositionally biased region" description="Basic and acidic residues" evidence="2">
    <location>
        <begin position="29"/>
        <end position="42"/>
    </location>
</feature>
<evidence type="ECO:0000256" key="1">
    <source>
        <dbReference type="ARBA" id="ARBA00061469"/>
    </source>
</evidence>
<dbReference type="EMBL" id="CP099418">
    <property type="protein sequence ID" value="USW47913.1"/>
    <property type="molecule type" value="Genomic_DNA"/>
</dbReference>
<dbReference type="GO" id="GO:0045721">
    <property type="term" value="P:negative regulation of gluconeogenesis"/>
    <property type="evidence" value="ECO:0007669"/>
    <property type="project" value="TreeGrafter"/>
</dbReference>
<comment type="similarity">
    <text evidence="1">Belongs to the GID4/VID24 family.</text>
</comment>
<dbReference type="PANTHER" id="PTHR14534:SF3">
    <property type="entry name" value="GID COMPLEX SUBUNIT 4 HOMOLOG"/>
    <property type="match status" value="1"/>
</dbReference>
<evidence type="ECO:0000313" key="3">
    <source>
        <dbReference type="EMBL" id="USW47913.1"/>
    </source>
</evidence>
<dbReference type="GO" id="GO:0006623">
    <property type="term" value="P:protein targeting to vacuole"/>
    <property type="evidence" value="ECO:0007669"/>
    <property type="project" value="TreeGrafter"/>
</dbReference>
<dbReference type="AlphaFoldDB" id="A0A9Q9EG42"/>
<dbReference type="Pfam" id="PF09783">
    <property type="entry name" value="Vac_ImportDeg"/>
    <property type="match status" value="1"/>
</dbReference>
<keyword evidence="4" id="KW-1185">Reference proteome</keyword>
<dbReference type="InterPro" id="IPR018618">
    <property type="entry name" value="GID4/10-like"/>
</dbReference>
<dbReference type="GO" id="GO:0043161">
    <property type="term" value="P:proteasome-mediated ubiquitin-dependent protein catabolic process"/>
    <property type="evidence" value="ECO:0007669"/>
    <property type="project" value="TreeGrafter"/>
</dbReference>
<evidence type="ECO:0000256" key="2">
    <source>
        <dbReference type="SAM" id="MobiDB-lite"/>
    </source>
</evidence>
<dbReference type="GO" id="GO:0005773">
    <property type="term" value="C:vacuole"/>
    <property type="evidence" value="ECO:0007669"/>
    <property type="project" value="GOC"/>
</dbReference>
<dbReference type="GO" id="GO:0007039">
    <property type="term" value="P:protein catabolic process in the vacuole"/>
    <property type="evidence" value="ECO:0007669"/>
    <property type="project" value="TreeGrafter"/>
</dbReference>
<reference evidence="3" key="1">
    <citation type="submission" date="2022-06" db="EMBL/GenBank/DDBJ databases">
        <title>Complete genome sequences of two strains of the flax pathogen Septoria linicola.</title>
        <authorList>
            <person name="Lapalu N."/>
            <person name="Simon A."/>
            <person name="Demenou B."/>
            <person name="Paumier D."/>
            <person name="Guillot M.-P."/>
            <person name="Gout L."/>
            <person name="Valade R."/>
        </authorList>
    </citation>
    <scope>NUCLEOTIDE SEQUENCE</scope>
    <source>
        <strain evidence="3">SE15195</strain>
    </source>
</reference>
<protein>
    <submittedName>
        <fullName evidence="3">Vacuolar import/degradation protein Vid24</fullName>
    </submittedName>
</protein>
<accession>A0A9Q9EG42</accession>
<evidence type="ECO:0000313" key="4">
    <source>
        <dbReference type="Proteomes" id="UP001056384"/>
    </source>
</evidence>